<dbReference type="InterPro" id="IPR005299">
    <property type="entry name" value="MeTrfase_7"/>
</dbReference>
<dbReference type="GO" id="GO:0032259">
    <property type="term" value="P:methylation"/>
    <property type="evidence" value="ECO:0007669"/>
    <property type="project" value="UniProtKB-KW"/>
</dbReference>
<dbReference type="AlphaFoldDB" id="A0A396HL21"/>
<dbReference type="InterPro" id="IPR029063">
    <property type="entry name" value="SAM-dependent_MTases_sf"/>
</dbReference>
<dbReference type="PANTHER" id="PTHR31009">
    <property type="entry name" value="S-ADENOSYL-L-METHIONINE:CARBOXYL METHYLTRANSFERASE FAMILY PROTEIN"/>
    <property type="match status" value="1"/>
</dbReference>
<proteinExistence type="predicted"/>
<keyword evidence="3" id="KW-0479">Metal-binding</keyword>
<dbReference type="Gene3D" id="1.10.1200.270">
    <property type="entry name" value="Methyltransferase, alpha-helical capping domain"/>
    <property type="match status" value="1"/>
</dbReference>
<dbReference type="InterPro" id="IPR042086">
    <property type="entry name" value="MeTrfase_capping"/>
</dbReference>
<organism evidence="5">
    <name type="scientific">Medicago truncatula</name>
    <name type="common">Barrel medic</name>
    <name type="synonym">Medicago tribuloides</name>
    <dbReference type="NCBI Taxonomy" id="3880"/>
    <lineage>
        <taxon>Eukaryota</taxon>
        <taxon>Viridiplantae</taxon>
        <taxon>Streptophyta</taxon>
        <taxon>Embryophyta</taxon>
        <taxon>Tracheophyta</taxon>
        <taxon>Spermatophyta</taxon>
        <taxon>Magnoliopsida</taxon>
        <taxon>eudicotyledons</taxon>
        <taxon>Gunneridae</taxon>
        <taxon>Pentapetalae</taxon>
        <taxon>rosids</taxon>
        <taxon>fabids</taxon>
        <taxon>Fabales</taxon>
        <taxon>Fabaceae</taxon>
        <taxon>Papilionoideae</taxon>
        <taxon>50 kb inversion clade</taxon>
        <taxon>NPAAA clade</taxon>
        <taxon>Hologalegina</taxon>
        <taxon>IRL clade</taxon>
        <taxon>Trifolieae</taxon>
        <taxon>Medicago</taxon>
    </lineage>
</organism>
<keyword evidence="4" id="KW-0460">Magnesium</keyword>
<dbReference type="EC" id="2.1.1.274" evidence="5"/>
<keyword evidence="2 5" id="KW-0808">Transferase</keyword>
<evidence type="ECO:0000256" key="2">
    <source>
        <dbReference type="ARBA" id="ARBA00022679"/>
    </source>
</evidence>
<protein>
    <submittedName>
        <fullName evidence="5">Putative salicylate carboxymethyltransferase</fullName>
        <ecNumber evidence="5">2.1.1.274</ecNumber>
    </submittedName>
</protein>
<reference evidence="5" key="1">
    <citation type="journal article" date="2018" name="Nat. Plants">
        <title>Whole-genome landscape of Medicago truncatula symbiotic genes.</title>
        <authorList>
            <person name="Pecrix Y."/>
            <person name="Gamas P."/>
            <person name="Carrere S."/>
        </authorList>
    </citation>
    <scope>NUCLEOTIDE SEQUENCE</scope>
    <source>
        <tissue evidence="5">Leaves</tissue>
    </source>
</reference>
<comment type="caution">
    <text evidence="5">The sequence shown here is derived from an EMBL/GenBank/DDBJ whole genome shotgun (WGS) entry which is preliminary data.</text>
</comment>
<dbReference type="OrthoDB" id="1872732at2759"/>
<dbReference type="Gramene" id="rna36562">
    <property type="protein sequence ID" value="RHN51975.1"/>
    <property type="gene ID" value="gene36562"/>
</dbReference>
<dbReference type="Proteomes" id="UP000265566">
    <property type="component" value="Chromosome 6"/>
</dbReference>
<dbReference type="Gene3D" id="3.40.50.150">
    <property type="entry name" value="Vaccinia Virus protein VP39"/>
    <property type="match status" value="1"/>
</dbReference>
<evidence type="ECO:0000313" key="5">
    <source>
        <dbReference type="EMBL" id="RHN51975.1"/>
    </source>
</evidence>
<dbReference type="EMBL" id="PSQE01000006">
    <property type="protein sequence ID" value="RHN51975.1"/>
    <property type="molecule type" value="Genomic_DNA"/>
</dbReference>
<dbReference type="Pfam" id="PF03492">
    <property type="entry name" value="Methyltransf_7"/>
    <property type="match status" value="1"/>
</dbReference>
<keyword evidence="1 5" id="KW-0489">Methyltransferase</keyword>
<sequence>MDLAHILHMNGGVDEASYANNSSLQRTTISLAKPSRLRAITNLYCSLFPRSLAVADLGCSSGLNTLLVISEIINVVEKLCQELNHESPEYKVFLNDLPGNDFNNVFRSLETFKEKLCNEIGPCYFFGVPGSFYGRIFPYQSLHFIHASCSLHWLSKVPKGVDNNKGNIYLATTSPSNVFKAYYEQFHRDLSLFLKCRAQELVEGGCMVITFLVRECDNPSSYGWELLAMALNDMVMQGIIEEEKLNTFNIPIYFPSPSEIKVEVLTEESFDINGFQVSQVNRNDLDNCNAVDLFQMSETLAKCARAVIEPLLISHFGEGVTEEVFNRYKNILQGGIFKEKNEATNLTITLTKKP</sequence>
<dbReference type="GO" id="GO:0046872">
    <property type="term" value="F:metal ion binding"/>
    <property type="evidence" value="ECO:0007669"/>
    <property type="project" value="UniProtKB-KW"/>
</dbReference>
<name>A0A396HL21_MEDTR</name>
<evidence type="ECO:0000256" key="3">
    <source>
        <dbReference type="ARBA" id="ARBA00022723"/>
    </source>
</evidence>
<accession>A0A396HL21</accession>
<dbReference type="SUPFAM" id="SSF53335">
    <property type="entry name" value="S-adenosyl-L-methionine-dependent methyltransferases"/>
    <property type="match status" value="1"/>
</dbReference>
<evidence type="ECO:0000256" key="4">
    <source>
        <dbReference type="ARBA" id="ARBA00022842"/>
    </source>
</evidence>
<evidence type="ECO:0000256" key="1">
    <source>
        <dbReference type="ARBA" id="ARBA00022603"/>
    </source>
</evidence>
<gene>
    <name evidence="5" type="ORF">MtrunA17_Chr6g0475221</name>
</gene>
<dbReference type="GO" id="GO:0008168">
    <property type="term" value="F:methyltransferase activity"/>
    <property type="evidence" value="ECO:0007669"/>
    <property type="project" value="UniProtKB-KW"/>
</dbReference>